<evidence type="ECO:0000259" key="2">
    <source>
        <dbReference type="PROSITE" id="PS51387"/>
    </source>
</evidence>
<dbReference type="OrthoDB" id="9800184at2"/>
<dbReference type="Gene3D" id="3.30.70.2520">
    <property type="match status" value="1"/>
</dbReference>
<dbReference type="STRING" id="261654.GA0070611_3104"/>
<dbReference type="InterPro" id="IPR036318">
    <property type="entry name" value="FAD-bd_PCMH-like_sf"/>
</dbReference>
<accession>A0A1A8ZPC1</accession>
<dbReference type="InterPro" id="IPR016171">
    <property type="entry name" value="Vanillyl_alc_oxidase_C-sub2"/>
</dbReference>
<dbReference type="InterPro" id="IPR007173">
    <property type="entry name" value="ALO_C"/>
</dbReference>
<dbReference type="InterPro" id="IPR016169">
    <property type="entry name" value="FAD-bd_PCMH_sub2"/>
</dbReference>
<name>A0A1A8ZPC1_9ACTN</name>
<keyword evidence="1" id="KW-0560">Oxidoreductase</keyword>
<evidence type="ECO:0000256" key="1">
    <source>
        <dbReference type="ARBA" id="ARBA00023002"/>
    </source>
</evidence>
<dbReference type="Gene3D" id="1.10.45.10">
    <property type="entry name" value="Vanillyl-alcohol Oxidase, Chain A, domain 4"/>
    <property type="match status" value="1"/>
</dbReference>
<dbReference type="SUPFAM" id="SSF56176">
    <property type="entry name" value="FAD-binding/transporter-associated domain-like"/>
    <property type="match status" value="1"/>
</dbReference>
<dbReference type="AlphaFoldDB" id="A0A1A8ZPC1"/>
<feature type="domain" description="FAD-binding PCMH-type" evidence="2">
    <location>
        <begin position="14"/>
        <end position="178"/>
    </location>
</feature>
<evidence type="ECO:0000313" key="4">
    <source>
        <dbReference type="Proteomes" id="UP000199385"/>
    </source>
</evidence>
<keyword evidence="4" id="KW-1185">Reference proteome</keyword>
<dbReference type="InterPro" id="IPR010031">
    <property type="entry name" value="FAD_lactone_oxidase-like"/>
</dbReference>
<dbReference type="Gene3D" id="3.30.465.10">
    <property type="match status" value="1"/>
</dbReference>
<dbReference type="InterPro" id="IPR006094">
    <property type="entry name" value="Oxid_FAD_bind_N"/>
</dbReference>
<dbReference type="GO" id="GO:0071949">
    <property type="term" value="F:FAD binding"/>
    <property type="evidence" value="ECO:0007669"/>
    <property type="project" value="InterPro"/>
</dbReference>
<dbReference type="PIRSF" id="PIRSF000136">
    <property type="entry name" value="LGO_GLO"/>
    <property type="match status" value="1"/>
</dbReference>
<protein>
    <submittedName>
        <fullName evidence="3">Xylitol oxidase</fullName>
    </submittedName>
</protein>
<dbReference type="Gene3D" id="3.30.70.2530">
    <property type="match status" value="1"/>
</dbReference>
<dbReference type="Proteomes" id="UP000199385">
    <property type="component" value="Chromosome I"/>
</dbReference>
<reference evidence="4" key="1">
    <citation type="submission" date="2016-06" db="EMBL/GenBank/DDBJ databases">
        <authorList>
            <person name="Varghese N."/>
            <person name="Submissions Spin"/>
        </authorList>
    </citation>
    <scope>NUCLEOTIDE SEQUENCE [LARGE SCALE GENOMIC DNA]</scope>
    <source>
        <strain evidence="4">DSM 44815</strain>
    </source>
</reference>
<dbReference type="GO" id="GO:0003885">
    <property type="term" value="F:D-arabinono-1,4-lactone oxidase activity"/>
    <property type="evidence" value="ECO:0007669"/>
    <property type="project" value="InterPro"/>
</dbReference>
<organism evidence="3 4">
    <name type="scientific">Micromonospora auratinigra</name>
    <dbReference type="NCBI Taxonomy" id="261654"/>
    <lineage>
        <taxon>Bacteria</taxon>
        <taxon>Bacillati</taxon>
        <taxon>Actinomycetota</taxon>
        <taxon>Actinomycetes</taxon>
        <taxon>Micromonosporales</taxon>
        <taxon>Micromonosporaceae</taxon>
        <taxon>Micromonospora</taxon>
    </lineage>
</organism>
<dbReference type="InterPro" id="IPR016166">
    <property type="entry name" value="FAD-bd_PCMH"/>
</dbReference>
<dbReference type="PROSITE" id="PS51387">
    <property type="entry name" value="FAD_PCMH"/>
    <property type="match status" value="1"/>
</dbReference>
<dbReference type="Gene3D" id="3.30.43.10">
    <property type="entry name" value="Uridine Diphospho-n-acetylenolpyruvylglucosamine Reductase, domain 2"/>
    <property type="match status" value="1"/>
</dbReference>
<dbReference type="PANTHER" id="PTHR43762">
    <property type="entry name" value="L-GULONOLACTONE OXIDASE"/>
    <property type="match status" value="1"/>
</dbReference>
<dbReference type="RefSeq" id="WP_091664656.1">
    <property type="nucleotide sequence ID" value="NZ_LT594323.1"/>
</dbReference>
<dbReference type="GO" id="GO:0016020">
    <property type="term" value="C:membrane"/>
    <property type="evidence" value="ECO:0007669"/>
    <property type="project" value="InterPro"/>
</dbReference>
<sequence length="412" mass="44418">MTDVPADRNWAGNVHYRAARRHAPTTVDELRRLVTGARRVRALGTGHTFNRLGDTTGDLVSTAGLPPTVELDRERGTVTVAAGLRHGDLATRLHADGYALANLASLPHISVAGAVATATHGSGRANGNLATAVAGLELVTADGDLITLDRTDRRFAGAVVGLGALGVVTRLTLDVVPTFDIRQYVRLGLPRAALDTALDAAYSVSVFTGWRSSSRFDQVWLKQHADQPPPSADWLDTTAADTPRHPVPGMPARNCTAQLGEPGPWHERLPHFRLGFTPSSGDELQSEWHLPREAAGAALAALDPAAERIAAVLQVCELRTVAADELWLSPNHGRDTLAVHFTWIGDAAAVAPVLAEVEERLAPFAPRPHWGKLFTADPTASYPRYDDFLALLGEFDPAGKFRTDELDRWFPR</sequence>
<dbReference type="EMBL" id="LT594323">
    <property type="protein sequence ID" value="SBT45664.1"/>
    <property type="molecule type" value="Genomic_DNA"/>
</dbReference>
<dbReference type="InterPro" id="IPR016167">
    <property type="entry name" value="FAD-bd_PCMH_sub1"/>
</dbReference>
<dbReference type="GO" id="GO:0080049">
    <property type="term" value="F:L-gulono-1,4-lactone dehydrogenase activity"/>
    <property type="evidence" value="ECO:0007669"/>
    <property type="project" value="TreeGrafter"/>
</dbReference>
<gene>
    <name evidence="3" type="ORF">GA0070611_3104</name>
</gene>
<dbReference type="Pfam" id="PF01565">
    <property type="entry name" value="FAD_binding_4"/>
    <property type="match status" value="1"/>
</dbReference>
<dbReference type="PATRIC" id="fig|261654.4.peg.3156"/>
<proteinExistence type="predicted"/>
<evidence type="ECO:0000313" key="3">
    <source>
        <dbReference type="EMBL" id="SBT45664.1"/>
    </source>
</evidence>
<dbReference type="PANTHER" id="PTHR43762:SF1">
    <property type="entry name" value="D-ARABINONO-1,4-LACTONE OXIDASE"/>
    <property type="match status" value="1"/>
</dbReference>
<dbReference type="Pfam" id="PF04030">
    <property type="entry name" value="ALO"/>
    <property type="match status" value="1"/>
</dbReference>